<dbReference type="KEGG" id="rml:FF011L_36620"/>
<dbReference type="EMBL" id="CP036262">
    <property type="protein sequence ID" value="QDS94880.1"/>
    <property type="molecule type" value="Genomic_DNA"/>
</dbReference>
<evidence type="ECO:0000313" key="3">
    <source>
        <dbReference type="Proteomes" id="UP000320672"/>
    </source>
</evidence>
<evidence type="ECO:0000313" key="2">
    <source>
        <dbReference type="EMBL" id="QDS94880.1"/>
    </source>
</evidence>
<accession>A0A517MJ59</accession>
<feature type="region of interest" description="Disordered" evidence="1">
    <location>
        <begin position="78"/>
        <end position="119"/>
    </location>
</feature>
<dbReference type="AlphaFoldDB" id="A0A517MJ59"/>
<sequence length="119" mass="13252">MDSLLTSRSFTECGMTEIASRVYELQTAKASKRQTRAQRHESKALLQSRKEGMRVAAHGVSTSSILARFIKRPRIPTAMKTTAKDAKNAKRQCPISTRENGAAESSHLRKSQKPKQPDP</sequence>
<name>A0A517MJ59_9BACT</name>
<protein>
    <submittedName>
        <fullName evidence="2">Uncharacterized protein</fullName>
    </submittedName>
</protein>
<feature type="compositionally biased region" description="Basic and acidic residues" evidence="1">
    <location>
        <begin position="38"/>
        <end position="53"/>
    </location>
</feature>
<gene>
    <name evidence="2" type="ORF">FF011L_36620</name>
</gene>
<evidence type="ECO:0000256" key="1">
    <source>
        <dbReference type="SAM" id="MobiDB-lite"/>
    </source>
</evidence>
<organism evidence="2 3">
    <name type="scientific">Roseimaritima multifibrata</name>
    <dbReference type="NCBI Taxonomy" id="1930274"/>
    <lineage>
        <taxon>Bacteria</taxon>
        <taxon>Pseudomonadati</taxon>
        <taxon>Planctomycetota</taxon>
        <taxon>Planctomycetia</taxon>
        <taxon>Pirellulales</taxon>
        <taxon>Pirellulaceae</taxon>
        <taxon>Roseimaritima</taxon>
    </lineage>
</organism>
<dbReference type="Proteomes" id="UP000320672">
    <property type="component" value="Chromosome"/>
</dbReference>
<keyword evidence="3" id="KW-1185">Reference proteome</keyword>
<reference evidence="2 3" key="1">
    <citation type="submission" date="2019-02" db="EMBL/GenBank/DDBJ databases">
        <title>Deep-cultivation of Planctomycetes and their phenomic and genomic characterization uncovers novel biology.</title>
        <authorList>
            <person name="Wiegand S."/>
            <person name="Jogler M."/>
            <person name="Boedeker C."/>
            <person name="Pinto D."/>
            <person name="Vollmers J."/>
            <person name="Rivas-Marin E."/>
            <person name="Kohn T."/>
            <person name="Peeters S.H."/>
            <person name="Heuer A."/>
            <person name="Rast P."/>
            <person name="Oberbeckmann S."/>
            <person name="Bunk B."/>
            <person name="Jeske O."/>
            <person name="Meyerdierks A."/>
            <person name="Storesund J.E."/>
            <person name="Kallscheuer N."/>
            <person name="Luecker S."/>
            <person name="Lage O.M."/>
            <person name="Pohl T."/>
            <person name="Merkel B.J."/>
            <person name="Hornburger P."/>
            <person name="Mueller R.-W."/>
            <person name="Bruemmer F."/>
            <person name="Labrenz M."/>
            <person name="Spormann A.M."/>
            <person name="Op den Camp H."/>
            <person name="Overmann J."/>
            <person name="Amann R."/>
            <person name="Jetten M.S.M."/>
            <person name="Mascher T."/>
            <person name="Medema M.H."/>
            <person name="Devos D.P."/>
            <person name="Kaster A.-K."/>
            <person name="Ovreas L."/>
            <person name="Rohde M."/>
            <person name="Galperin M.Y."/>
            <person name="Jogler C."/>
        </authorList>
    </citation>
    <scope>NUCLEOTIDE SEQUENCE [LARGE SCALE GENOMIC DNA]</scope>
    <source>
        <strain evidence="2 3">FF011L</strain>
    </source>
</reference>
<feature type="region of interest" description="Disordered" evidence="1">
    <location>
        <begin position="29"/>
        <end position="58"/>
    </location>
</feature>
<proteinExistence type="predicted"/>